<dbReference type="GeneID" id="91530161"/>
<evidence type="ECO:0000256" key="1">
    <source>
        <dbReference type="SAM" id="MobiDB-lite"/>
    </source>
</evidence>
<protein>
    <submittedName>
        <fullName evidence="3">Anti-sigma factor antagonist</fullName>
    </submittedName>
</protein>
<dbReference type="RefSeq" id="WP_135790845.1">
    <property type="nucleotide sequence ID" value="NZ_BNBQ01000003.1"/>
</dbReference>
<evidence type="ECO:0000313" key="3">
    <source>
        <dbReference type="EMBL" id="TGN84622.1"/>
    </source>
</evidence>
<feature type="region of interest" description="Disordered" evidence="1">
    <location>
        <begin position="114"/>
        <end position="139"/>
    </location>
</feature>
<comment type="caution">
    <text evidence="3">The sequence shown here is derived from an EMBL/GenBank/DDBJ whole genome shotgun (WGS) entry which is preliminary data.</text>
</comment>
<dbReference type="Proteomes" id="UP000298513">
    <property type="component" value="Unassembled WGS sequence"/>
</dbReference>
<dbReference type="CDD" id="cd07043">
    <property type="entry name" value="STAS_anti-anti-sigma_factors"/>
    <property type="match status" value="1"/>
</dbReference>
<dbReference type="PROSITE" id="PS50801">
    <property type="entry name" value="STAS"/>
    <property type="match status" value="1"/>
</dbReference>
<organism evidence="3 4">
    <name type="scientific">Streptomyces griseoluteus</name>
    <dbReference type="NCBI Taxonomy" id="29306"/>
    <lineage>
        <taxon>Bacteria</taxon>
        <taxon>Bacillati</taxon>
        <taxon>Actinomycetota</taxon>
        <taxon>Actinomycetes</taxon>
        <taxon>Kitasatosporales</taxon>
        <taxon>Streptomycetaceae</taxon>
        <taxon>Streptomyces</taxon>
    </lineage>
</organism>
<dbReference type="EMBL" id="SRRU01000003">
    <property type="protein sequence ID" value="TGN84622.1"/>
    <property type="molecule type" value="Genomic_DNA"/>
</dbReference>
<dbReference type="InterPro" id="IPR058548">
    <property type="entry name" value="MlaB-like_STAS"/>
</dbReference>
<name>A0A4Z1DNG5_STRGP</name>
<dbReference type="InterPro" id="IPR036513">
    <property type="entry name" value="STAS_dom_sf"/>
</dbReference>
<dbReference type="AlphaFoldDB" id="A0A4Z1DNG5"/>
<dbReference type="SUPFAM" id="SSF52091">
    <property type="entry name" value="SpoIIaa-like"/>
    <property type="match status" value="1"/>
</dbReference>
<dbReference type="InterPro" id="IPR002645">
    <property type="entry name" value="STAS_dom"/>
</dbReference>
<accession>A0A4Z1DNG5</accession>
<proteinExistence type="predicted"/>
<evidence type="ECO:0000259" key="2">
    <source>
        <dbReference type="PROSITE" id="PS50801"/>
    </source>
</evidence>
<dbReference type="Pfam" id="PF13466">
    <property type="entry name" value="STAS_2"/>
    <property type="match status" value="1"/>
</dbReference>
<reference evidence="3 4" key="1">
    <citation type="submission" date="2019-04" db="EMBL/GenBank/DDBJ databases">
        <title>Streptomyces sp. nov. Bv016 isolated from bark of Buahinia variegata.</title>
        <authorList>
            <person name="Kanchanasin P."/>
            <person name="Tanasupawat S."/>
            <person name="Yuki M."/>
            <person name="Kudo T."/>
        </authorList>
    </citation>
    <scope>NUCLEOTIDE SEQUENCE [LARGE SCALE GENOMIC DNA]</scope>
    <source>
        <strain evidence="3 4">JCM 4765</strain>
    </source>
</reference>
<keyword evidence="4" id="KW-1185">Reference proteome</keyword>
<dbReference type="Gene3D" id="3.30.750.24">
    <property type="entry name" value="STAS domain"/>
    <property type="match status" value="1"/>
</dbReference>
<feature type="domain" description="STAS" evidence="2">
    <location>
        <begin position="23"/>
        <end position="108"/>
    </location>
</feature>
<evidence type="ECO:0000313" key="4">
    <source>
        <dbReference type="Proteomes" id="UP000298513"/>
    </source>
</evidence>
<sequence length="139" mass="14904">MTLHQPVGFSVTVEAIDSRSIRLTLQGVLDFESADEFLDAVNRTLDAHVLEHGPALREMHMNCSGLRLLDSSGLSALLTLRRRTHPAGVTLHLRHRPVQLTRMLALTGTAEYLTAGPDGTAEPVGPAGELPGEAESTSS</sequence>
<gene>
    <name evidence="3" type="ORF">E5082_09540</name>
</gene>